<accession>A0A561ET21</accession>
<dbReference type="EMBL" id="VIVR01000001">
    <property type="protein sequence ID" value="TWE18756.1"/>
    <property type="molecule type" value="Genomic_DNA"/>
</dbReference>
<protein>
    <recommendedName>
        <fullName evidence="3">Glycosyl hydrolase family 18 (Putative chitinase)</fullName>
    </recommendedName>
</protein>
<organism evidence="1 2">
    <name type="scientific">Kitasatospora atroaurantiaca</name>
    <dbReference type="NCBI Taxonomy" id="285545"/>
    <lineage>
        <taxon>Bacteria</taxon>
        <taxon>Bacillati</taxon>
        <taxon>Actinomycetota</taxon>
        <taxon>Actinomycetes</taxon>
        <taxon>Kitasatosporales</taxon>
        <taxon>Streptomycetaceae</taxon>
        <taxon>Kitasatospora</taxon>
    </lineage>
</organism>
<evidence type="ECO:0000313" key="1">
    <source>
        <dbReference type="EMBL" id="TWE18756.1"/>
    </source>
</evidence>
<dbReference type="RefSeq" id="WP_211785818.1">
    <property type="nucleotide sequence ID" value="NZ_BAAABR010000031.1"/>
</dbReference>
<evidence type="ECO:0008006" key="3">
    <source>
        <dbReference type="Google" id="ProtNLM"/>
    </source>
</evidence>
<keyword evidence="2" id="KW-1185">Reference proteome</keyword>
<name>A0A561ET21_9ACTN</name>
<gene>
    <name evidence="1" type="ORF">FB465_3845</name>
</gene>
<dbReference type="SUPFAM" id="SSF51445">
    <property type="entry name" value="(Trans)glycosidases"/>
    <property type="match status" value="1"/>
</dbReference>
<proteinExistence type="predicted"/>
<dbReference type="AlphaFoldDB" id="A0A561ET21"/>
<comment type="caution">
    <text evidence="1">The sequence shown here is derived from an EMBL/GenBank/DDBJ whole genome shotgun (WGS) entry which is preliminary data.</text>
</comment>
<dbReference type="Proteomes" id="UP000318416">
    <property type="component" value="Unassembled WGS sequence"/>
</dbReference>
<dbReference type="InterPro" id="IPR017853">
    <property type="entry name" value="GH"/>
</dbReference>
<sequence>MVLSFVQPLKLLNATTDSRTTNGVPIGMNSAVVDYFTSHGVRVMLSIGGITCTDAWNTALAQNATLLGQRAGALASQLGVGIKINYEQSAGPNLTGLQAFIDAYRAAHPYDVSGTDPTARLTIDVAAGDRWLIALDQYATAHWLTTGAPVGRVLNGAQDVAVTAGIDYWVTFAPAAKADGAVDFSRWGAWEESVACLEARGLTDREDFALDLIGAGRPIPAQGLMFLGWFTEKAMTEVDDILVRVRVTDRVGDTHERVIALMKGAIRSPQHPDPPPF</sequence>
<evidence type="ECO:0000313" key="2">
    <source>
        <dbReference type="Proteomes" id="UP000318416"/>
    </source>
</evidence>
<reference evidence="1 2" key="1">
    <citation type="submission" date="2019-06" db="EMBL/GenBank/DDBJ databases">
        <title>Sequencing the genomes of 1000 actinobacteria strains.</title>
        <authorList>
            <person name="Klenk H.-P."/>
        </authorList>
    </citation>
    <scope>NUCLEOTIDE SEQUENCE [LARGE SCALE GENOMIC DNA]</scope>
    <source>
        <strain evidence="1 2">DSM 41649</strain>
    </source>
</reference>